<dbReference type="InterPro" id="IPR009014">
    <property type="entry name" value="Transketo_C/PFOR_II"/>
</dbReference>
<comment type="pathway">
    <text evidence="1 11">Metabolic intermediate biosynthesis; 1-deoxy-D-xylulose 5-phosphate biosynthesis; 1-deoxy-D-xylulose 5-phosphate from D-glyceraldehyde 3-phosphate and pyruvate: step 1/1.</text>
</comment>
<keyword evidence="8 11" id="KW-0786">Thiamine pyrophosphate</keyword>
<dbReference type="InterPro" id="IPR033248">
    <property type="entry name" value="Transketolase_C"/>
</dbReference>
<evidence type="ECO:0000259" key="12">
    <source>
        <dbReference type="SMART" id="SM00861"/>
    </source>
</evidence>
<dbReference type="GO" id="GO:0030976">
    <property type="term" value="F:thiamine pyrophosphate binding"/>
    <property type="evidence" value="ECO:0007669"/>
    <property type="project" value="UniProtKB-UniRule"/>
</dbReference>
<feature type="binding site" evidence="11">
    <location>
        <position position="284"/>
    </location>
    <ligand>
        <name>thiamine diphosphate</name>
        <dbReference type="ChEBI" id="CHEBI:58937"/>
    </ligand>
</feature>
<evidence type="ECO:0000256" key="1">
    <source>
        <dbReference type="ARBA" id="ARBA00004980"/>
    </source>
</evidence>
<dbReference type="UniPathway" id="UPA00064">
    <property type="reaction ID" value="UER00091"/>
</dbReference>
<comment type="function">
    <text evidence="10 11">Catalyzes the acyloin condensation reaction between C atoms 2 and 3 of pyruvate and glyceraldehyde 3-phosphate to yield 1-deoxy-D-xylulose-5-phosphate (DXP).</text>
</comment>
<reference evidence="13" key="1">
    <citation type="journal article" date="2020" name="mSystems">
        <title>Genome- and Community-Level Interaction Insights into Carbon Utilization and Element Cycling Functions of Hydrothermarchaeota in Hydrothermal Sediment.</title>
        <authorList>
            <person name="Zhou Z."/>
            <person name="Liu Y."/>
            <person name="Xu W."/>
            <person name="Pan J."/>
            <person name="Luo Z.H."/>
            <person name="Li M."/>
        </authorList>
    </citation>
    <scope>NUCLEOTIDE SEQUENCE [LARGE SCALE GENOMIC DNA]</scope>
    <source>
        <strain evidence="13">HyVt-102</strain>
    </source>
</reference>
<dbReference type="Gene3D" id="3.40.50.970">
    <property type="match status" value="2"/>
</dbReference>
<comment type="subunit">
    <text evidence="3 11">Homodimer.</text>
</comment>
<evidence type="ECO:0000256" key="10">
    <source>
        <dbReference type="ARBA" id="ARBA00055605"/>
    </source>
</evidence>
<keyword evidence="5 11" id="KW-0479">Metal-binding</keyword>
<dbReference type="Gene3D" id="3.40.50.920">
    <property type="match status" value="1"/>
</dbReference>
<dbReference type="EMBL" id="DQWE01000373">
    <property type="protein sequence ID" value="HDI83698.1"/>
    <property type="molecule type" value="Genomic_DNA"/>
</dbReference>
<dbReference type="GO" id="GO:0019288">
    <property type="term" value="P:isopentenyl diphosphate biosynthetic process, methylerythritol 4-phosphate pathway"/>
    <property type="evidence" value="ECO:0007669"/>
    <property type="project" value="TreeGrafter"/>
</dbReference>
<feature type="binding site" evidence="11">
    <location>
        <position position="172"/>
    </location>
    <ligand>
        <name>Mg(2+)</name>
        <dbReference type="ChEBI" id="CHEBI:18420"/>
    </ligand>
</feature>
<evidence type="ECO:0000256" key="7">
    <source>
        <dbReference type="ARBA" id="ARBA00022977"/>
    </source>
</evidence>
<dbReference type="GO" id="GO:0009228">
    <property type="term" value="P:thiamine biosynthetic process"/>
    <property type="evidence" value="ECO:0007669"/>
    <property type="project" value="UniProtKB-UniRule"/>
</dbReference>
<protein>
    <recommendedName>
        <fullName evidence="11">1-deoxy-D-xylulose-5-phosphate synthase</fullName>
        <ecNumber evidence="11">2.2.1.7</ecNumber>
    </recommendedName>
    <alternativeName>
        <fullName evidence="11">1-deoxyxylulose-5-phosphate synthase</fullName>
        <shortName evidence="11">DXP synthase</shortName>
        <shortName evidence="11">DXPS</shortName>
    </alternativeName>
</protein>
<keyword evidence="7 11" id="KW-0784">Thiamine biosynthesis</keyword>
<dbReference type="NCBIfam" id="TIGR00204">
    <property type="entry name" value="dxs"/>
    <property type="match status" value="1"/>
</dbReference>
<comment type="catalytic activity">
    <reaction evidence="11">
        <text>D-glyceraldehyde 3-phosphate + pyruvate + H(+) = 1-deoxy-D-xylulose 5-phosphate + CO2</text>
        <dbReference type="Rhea" id="RHEA:12605"/>
        <dbReference type="ChEBI" id="CHEBI:15361"/>
        <dbReference type="ChEBI" id="CHEBI:15378"/>
        <dbReference type="ChEBI" id="CHEBI:16526"/>
        <dbReference type="ChEBI" id="CHEBI:57792"/>
        <dbReference type="ChEBI" id="CHEBI:59776"/>
        <dbReference type="EC" id="2.2.1.7"/>
    </reaction>
</comment>
<dbReference type="SMART" id="SM00861">
    <property type="entry name" value="Transket_pyr"/>
    <property type="match status" value="1"/>
</dbReference>
<dbReference type="InterPro" id="IPR005477">
    <property type="entry name" value="Dxylulose-5-P_synthase"/>
</dbReference>
<dbReference type="GO" id="GO:0005829">
    <property type="term" value="C:cytosol"/>
    <property type="evidence" value="ECO:0007669"/>
    <property type="project" value="TreeGrafter"/>
</dbReference>
<dbReference type="Pfam" id="PF02779">
    <property type="entry name" value="Transket_pyr"/>
    <property type="match status" value="1"/>
</dbReference>
<dbReference type="FunFam" id="3.40.50.920:FF:000002">
    <property type="entry name" value="1-deoxy-D-xylulose-5-phosphate synthase"/>
    <property type="match status" value="1"/>
</dbReference>
<dbReference type="CDD" id="cd02007">
    <property type="entry name" value="TPP_DXS"/>
    <property type="match status" value="1"/>
</dbReference>
<sequence>MLEKVNFPSDVKGLSIKELQELASDLRKEIIRVTSKNGGHVAPNLGAVELVIALAYVFDQPVDKVIWDVGHQAYAHKLITGRKKAFDTLRQYGGISGFLKRDESIYDVFGAGHASTSISAALGFSVSRDMKKEDHHIVVVVGDGALTGGMALEGLNQLGHLRKNMLVILNDNKMSISPNVGGLKNYLIKLQSAPVYNRLKDDVWDLLGKLPAGLSQKAREAASKVSEGLKNLLVPNLLFEELGIRYFGPIDGHNLPELIEILKKLKNIKGPKLLHVLTVKGKGFEPAEKMPTLFHGLGKYDPETGRPLKKGGTPSYSKVFGRTLTDLGKTDQKVIAITAAMPEGTGLDIFREEIPERFYDVGIAEQHAVTFAAGMAASGLKPFCAIYSTFLQRAFDQIIHDVAIQNLPVKFALDRGGIVGEDGPTHHGVFDLSYLRIIPNMIVMAPKDEAELQRMIKTALDYDEGPIAFRYPRGRGLGVKLYEKPEPIPIGTWEVLKEGEDVLILAVGSMVQPSLEATELLKGINPTVVNARFIKPIDEELLRKLIKNHKIIVTVEDNALMGGFGSAILETLNRWRIKRDVLNLGIPDRFIEHGARTLLLEKLGLSKEGIALKIEEFINAG</sequence>
<evidence type="ECO:0000256" key="8">
    <source>
        <dbReference type="ARBA" id="ARBA00023052"/>
    </source>
</evidence>
<dbReference type="PANTHER" id="PTHR43322:SF5">
    <property type="entry name" value="1-DEOXY-D-XYLULOSE-5-PHOSPHATE SYNTHASE, CHLOROPLASTIC"/>
    <property type="match status" value="1"/>
</dbReference>
<evidence type="ECO:0000256" key="2">
    <source>
        <dbReference type="ARBA" id="ARBA00011081"/>
    </source>
</evidence>
<keyword evidence="6 11" id="KW-0460">Magnesium</keyword>
<dbReference type="Pfam" id="PF02780">
    <property type="entry name" value="Transketolase_C"/>
    <property type="match status" value="1"/>
</dbReference>
<feature type="binding site" evidence="11">
    <location>
        <begin position="112"/>
        <end position="114"/>
    </location>
    <ligand>
        <name>thiamine diphosphate</name>
        <dbReference type="ChEBI" id="CHEBI:58937"/>
    </ligand>
</feature>
<dbReference type="Pfam" id="PF13292">
    <property type="entry name" value="DXP_synthase_N"/>
    <property type="match status" value="1"/>
</dbReference>
<comment type="cofactor">
    <cofactor evidence="11">
        <name>thiamine diphosphate</name>
        <dbReference type="ChEBI" id="CHEBI:58937"/>
    </cofactor>
    <text evidence="11">Binds 1 thiamine pyrophosphate per subunit.</text>
</comment>
<evidence type="ECO:0000256" key="5">
    <source>
        <dbReference type="ARBA" id="ARBA00022723"/>
    </source>
</evidence>
<dbReference type="InterPro" id="IPR020826">
    <property type="entry name" value="Transketolase_BS"/>
</dbReference>
<accession>A0A7C0VEE1</accession>
<feature type="domain" description="Transketolase-like pyrimidine-binding" evidence="12">
    <location>
        <begin position="314"/>
        <end position="479"/>
    </location>
</feature>
<dbReference type="CDD" id="cd07033">
    <property type="entry name" value="TPP_PYR_DXS_TK_like"/>
    <property type="match status" value="1"/>
</dbReference>
<feature type="binding site" evidence="11">
    <location>
        <position position="71"/>
    </location>
    <ligand>
        <name>thiamine diphosphate</name>
        <dbReference type="ChEBI" id="CHEBI:58937"/>
    </ligand>
</feature>
<evidence type="ECO:0000256" key="6">
    <source>
        <dbReference type="ARBA" id="ARBA00022842"/>
    </source>
</evidence>
<name>A0A7C0VEE1_UNCW3</name>
<dbReference type="InterPro" id="IPR029061">
    <property type="entry name" value="THDP-binding"/>
</dbReference>
<dbReference type="HAMAP" id="MF_00315">
    <property type="entry name" value="DXP_synth"/>
    <property type="match status" value="1"/>
</dbReference>
<proteinExistence type="inferred from homology"/>
<dbReference type="EC" id="2.2.1.7" evidence="11"/>
<evidence type="ECO:0000256" key="3">
    <source>
        <dbReference type="ARBA" id="ARBA00011738"/>
    </source>
</evidence>
<dbReference type="SUPFAM" id="SSF52518">
    <property type="entry name" value="Thiamin diphosphate-binding fold (THDP-binding)"/>
    <property type="match status" value="2"/>
</dbReference>
<comment type="caution">
    <text evidence="13">The sequence shown here is derived from an EMBL/GenBank/DDBJ whole genome shotgun (WGS) entry which is preliminary data.</text>
</comment>
<dbReference type="SUPFAM" id="SSF52922">
    <property type="entry name" value="TK C-terminal domain-like"/>
    <property type="match status" value="1"/>
</dbReference>
<evidence type="ECO:0000256" key="9">
    <source>
        <dbReference type="ARBA" id="ARBA00023229"/>
    </source>
</evidence>
<dbReference type="PANTHER" id="PTHR43322">
    <property type="entry name" value="1-D-DEOXYXYLULOSE 5-PHOSPHATE SYNTHASE-RELATED"/>
    <property type="match status" value="1"/>
</dbReference>
<comment type="cofactor">
    <cofactor evidence="11">
        <name>Mg(2+)</name>
        <dbReference type="ChEBI" id="CHEBI:18420"/>
    </cofactor>
    <text evidence="11">Binds 1 Mg(2+) ion per subunit.</text>
</comment>
<dbReference type="AlphaFoldDB" id="A0A7C0VEE1"/>
<feature type="binding site" evidence="11">
    <location>
        <position position="143"/>
    </location>
    <ligand>
        <name>Mg(2+)</name>
        <dbReference type="ChEBI" id="CHEBI:18420"/>
    </ligand>
</feature>
<gene>
    <name evidence="11 13" type="primary">dxs</name>
    <name evidence="13" type="ORF">ENF18_07915</name>
</gene>
<evidence type="ECO:0000313" key="13">
    <source>
        <dbReference type="EMBL" id="HDI83698.1"/>
    </source>
</evidence>
<feature type="binding site" evidence="11">
    <location>
        <position position="365"/>
    </location>
    <ligand>
        <name>thiamine diphosphate</name>
        <dbReference type="ChEBI" id="CHEBI:58937"/>
    </ligand>
</feature>
<comment type="similarity">
    <text evidence="2 11">Belongs to the transketolase family. DXPS subfamily.</text>
</comment>
<dbReference type="GO" id="GO:0016114">
    <property type="term" value="P:terpenoid biosynthetic process"/>
    <property type="evidence" value="ECO:0007669"/>
    <property type="project" value="UniProtKB-UniRule"/>
</dbReference>
<dbReference type="FunFam" id="3.40.50.970:FF:000005">
    <property type="entry name" value="1-deoxy-D-xylulose-5-phosphate synthase"/>
    <property type="match status" value="1"/>
</dbReference>
<dbReference type="InterPro" id="IPR005475">
    <property type="entry name" value="Transketolase-like_Pyr-bd"/>
</dbReference>
<feature type="binding site" evidence="11">
    <location>
        <position position="172"/>
    </location>
    <ligand>
        <name>thiamine diphosphate</name>
        <dbReference type="ChEBI" id="CHEBI:58937"/>
    </ligand>
</feature>
<dbReference type="GO" id="GO:0008661">
    <property type="term" value="F:1-deoxy-D-xylulose-5-phosphate synthase activity"/>
    <property type="evidence" value="ECO:0007669"/>
    <property type="project" value="UniProtKB-UniRule"/>
</dbReference>
<dbReference type="NCBIfam" id="NF003933">
    <property type="entry name" value="PRK05444.2-2"/>
    <property type="match status" value="1"/>
</dbReference>
<dbReference type="PROSITE" id="PS00802">
    <property type="entry name" value="TRANSKETOLASE_2"/>
    <property type="match status" value="1"/>
</dbReference>
<keyword evidence="4 11" id="KW-0808">Transferase</keyword>
<evidence type="ECO:0000256" key="4">
    <source>
        <dbReference type="ARBA" id="ARBA00022679"/>
    </source>
</evidence>
<evidence type="ECO:0000256" key="11">
    <source>
        <dbReference type="HAMAP-Rule" id="MF_00315"/>
    </source>
</evidence>
<organism evidence="13">
    <name type="scientific">candidate division WOR-3 bacterium</name>
    <dbReference type="NCBI Taxonomy" id="2052148"/>
    <lineage>
        <taxon>Bacteria</taxon>
        <taxon>Bacteria division WOR-3</taxon>
    </lineage>
</organism>
<feature type="binding site" evidence="11">
    <location>
        <begin position="144"/>
        <end position="145"/>
    </location>
    <ligand>
        <name>thiamine diphosphate</name>
        <dbReference type="ChEBI" id="CHEBI:58937"/>
    </ligand>
</feature>
<keyword evidence="9 11" id="KW-0414">Isoprene biosynthesis</keyword>
<dbReference type="GO" id="GO:0000287">
    <property type="term" value="F:magnesium ion binding"/>
    <property type="evidence" value="ECO:0007669"/>
    <property type="project" value="UniProtKB-UniRule"/>
</dbReference>
<dbReference type="Proteomes" id="UP000885847">
    <property type="component" value="Unassembled WGS sequence"/>
</dbReference>